<accession>A0A0C3MGN6</accession>
<dbReference type="STRING" id="1051891.A0A0C3MGN6"/>
<feature type="domain" description="Yeast cell wall synthesis Kre9/Knh1-like N-terminal" evidence="3">
    <location>
        <begin position="1"/>
        <end position="95"/>
    </location>
</feature>
<dbReference type="PANTHER" id="PTHR40633">
    <property type="entry name" value="MATRIX PROTEIN, PUTATIVE (AFU_ORTHOLOGUE AFUA_8G05410)-RELATED"/>
    <property type="match status" value="1"/>
</dbReference>
<dbReference type="AlphaFoldDB" id="A0A0C3MGN6"/>
<dbReference type="InterPro" id="IPR018466">
    <property type="entry name" value="Kre9/Knh1-like_N"/>
</dbReference>
<dbReference type="HOGENOM" id="CLU_109939_0_0_1"/>
<feature type="non-terminal residue" evidence="4">
    <location>
        <position position="155"/>
    </location>
</feature>
<feature type="region of interest" description="Disordered" evidence="2">
    <location>
        <begin position="97"/>
        <end position="155"/>
    </location>
</feature>
<organism evidence="4 5">
    <name type="scientific">Tulasnella calospora MUT 4182</name>
    <dbReference type="NCBI Taxonomy" id="1051891"/>
    <lineage>
        <taxon>Eukaryota</taxon>
        <taxon>Fungi</taxon>
        <taxon>Dikarya</taxon>
        <taxon>Basidiomycota</taxon>
        <taxon>Agaricomycotina</taxon>
        <taxon>Agaricomycetes</taxon>
        <taxon>Cantharellales</taxon>
        <taxon>Tulasnellaceae</taxon>
        <taxon>Tulasnella</taxon>
    </lineage>
</organism>
<dbReference type="EMBL" id="KN822952">
    <property type="protein sequence ID" value="KIO32837.1"/>
    <property type="molecule type" value="Genomic_DNA"/>
</dbReference>
<dbReference type="InterPro" id="IPR052982">
    <property type="entry name" value="SRP1/TIP1-like"/>
</dbReference>
<reference evidence="5" key="2">
    <citation type="submission" date="2015-01" db="EMBL/GenBank/DDBJ databases">
        <title>Evolutionary Origins and Diversification of the Mycorrhizal Mutualists.</title>
        <authorList>
            <consortium name="DOE Joint Genome Institute"/>
            <consortium name="Mycorrhizal Genomics Consortium"/>
            <person name="Kohler A."/>
            <person name="Kuo A."/>
            <person name="Nagy L.G."/>
            <person name="Floudas D."/>
            <person name="Copeland A."/>
            <person name="Barry K.W."/>
            <person name="Cichocki N."/>
            <person name="Veneault-Fourrey C."/>
            <person name="LaButti K."/>
            <person name="Lindquist E.A."/>
            <person name="Lipzen A."/>
            <person name="Lundell T."/>
            <person name="Morin E."/>
            <person name="Murat C."/>
            <person name="Riley R."/>
            <person name="Ohm R."/>
            <person name="Sun H."/>
            <person name="Tunlid A."/>
            <person name="Henrissat B."/>
            <person name="Grigoriev I.V."/>
            <person name="Hibbett D.S."/>
            <person name="Martin F."/>
        </authorList>
    </citation>
    <scope>NUCLEOTIDE SEQUENCE [LARGE SCALE GENOMIC DNA]</scope>
    <source>
        <strain evidence="5">MUT 4182</strain>
    </source>
</reference>
<sequence length="155" mass="16129">PAPGTIYYEGSSCIIQWNSDTTGTWKNMTIDLMSGPNLSMTKVTTVATGLDGSDASLTPFNWTCPSVTPCSAIYFYQIYDSSTQDSPSWTGRFTIASPHGASIPPPNATQPNGEAIPWGFGALASNTTSIPLPPSATAKNDTNPTTATSSLAAAS</sequence>
<dbReference type="OrthoDB" id="2432613at2759"/>
<evidence type="ECO:0000313" key="5">
    <source>
        <dbReference type="Proteomes" id="UP000054248"/>
    </source>
</evidence>
<evidence type="ECO:0000256" key="1">
    <source>
        <dbReference type="ARBA" id="ARBA00022729"/>
    </source>
</evidence>
<reference evidence="4 5" key="1">
    <citation type="submission" date="2014-04" db="EMBL/GenBank/DDBJ databases">
        <authorList>
            <consortium name="DOE Joint Genome Institute"/>
            <person name="Kuo A."/>
            <person name="Girlanda M."/>
            <person name="Perotto S."/>
            <person name="Kohler A."/>
            <person name="Nagy L.G."/>
            <person name="Floudas D."/>
            <person name="Copeland A."/>
            <person name="Barry K.W."/>
            <person name="Cichocki N."/>
            <person name="Veneault-Fourrey C."/>
            <person name="LaButti K."/>
            <person name="Lindquist E.A."/>
            <person name="Lipzen A."/>
            <person name="Lundell T."/>
            <person name="Morin E."/>
            <person name="Murat C."/>
            <person name="Sun H."/>
            <person name="Tunlid A."/>
            <person name="Henrissat B."/>
            <person name="Grigoriev I.V."/>
            <person name="Hibbett D.S."/>
            <person name="Martin F."/>
            <person name="Nordberg H.P."/>
            <person name="Cantor M.N."/>
            <person name="Hua S.X."/>
        </authorList>
    </citation>
    <scope>NUCLEOTIDE SEQUENCE [LARGE SCALE GENOMIC DNA]</scope>
    <source>
        <strain evidence="4 5">MUT 4182</strain>
    </source>
</reference>
<evidence type="ECO:0000259" key="3">
    <source>
        <dbReference type="Pfam" id="PF10342"/>
    </source>
</evidence>
<keyword evidence="5" id="KW-1185">Reference proteome</keyword>
<evidence type="ECO:0000256" key="2">
    <source>
        <dbReference type="SAM" id="MobiDB-lite"/>
    </source>
</evidence>
<proteinExistence type="predicted"/>
<dbReference type="Pfam" id="PF10342">
    <property type="entry name" value="Kre9_KNH"/>
    <property type="match status" value="1"/>
</dbReference>
<dbReference type="Proteomes" id="UP000054248">
    <property type="component" value="Unassembled WGS sequence"/>
</dbReference>
<gene>
    <name evidence="4" type="ORF">M407DRAFT_48971</name>
</gene>
<name>A0A0C3MGN6_9AGAM</name>
<evidence type="ECO:0000313" key="4">
    <source>
        <dbReference type="EMBL" id="KIO32837.1"/>
    </source>
</evidence>
<keyword evidence="1" id="KW-0732">Signal</keyword>
<dbReference type="PANTHER" id="PTHR40633:SF1">
    <property type="entry name" value="GPI ANCHORED SERINE-THREONINE RICH PROTEIN (AFU_ORTHOLOGUE AFUA_1G03630)"/>
    <property type="match status" value="1"/>
</dbReference>
<feature type="compositionally biased region" description="Low complexity" evidence="2">
    <location>
        <begin position="145"/>
        <end position="155"/>
    </location>
</feature>
<protein>
    <recommendedName>
        <fullName evidence="3">Yeast cell wall synthesis Kre9/Knh1-like N-terminal domain-containing protein</fullName>
    </recommendedName>
</protein>
<feature type="non-terminal residue" evidence="4">
    <location>
        <position position="1"/>
    </location>
</feature>